<name>A0A1Y1S5S0_9MICR</name>
<evidence type="ECO:0000256" key="1">
    <source>
        <dbReference type="ARBA" id="ARBA00010105"/>
    </source>
</evidence>
<dbReference type="EMBL" id="LWDP01000050">
    <property type="protein sequence ID" value="ORD93766.1"/>
    <property type="molecule type" value="Genomic_DNA"/>
</dbReference>
<evidence type="ECO:0000313" key="3">
    <source>
        <dbReference type="Proteomes" id="UP000192639"/>
    </source>
</evidence>
<gene>
    <name evidence="2" type="primary">U160</name>
    <name evidence="2" type="ORF">ECANGB1_1578</name>
</gene>
<dbReference type="Pfam" id="PF03690">
    <property type="entry name" value="MYG1_exonuc"/>
    <property type="match status" value="1"/>
</dbReference>
<evidence type="ECO:0000313" key="2">
    <source>
        <dbReference type="EMBL" id="ORD93766.1"/>
    </source>
</evidence>
<dbReference type="InterPro" id="IPR003226">
    <property type="entry name" value="MYG1_exonuclease"/>
</dbReference>
<comment type="caution">
    <text evidence="2">The sequence shown here is derived from an EMBL/GenBank/DDBJ whole genome shotgun (WGS) entry which is preliminary data.</text>
</comment>
<dbReference type="GO" id="GO:0005737">
    <property type="term" value="C:cytoplasm"/>
    <property type="evidence" value="ECO:0007669"/>
    <property type="project" value="TreeGrafter"/>
</dbReference>
<dbReference type="OrthoDB" id="10265310at2759"/>
<dbReference type="VEuPathDB" id="MicrosporidiaDB:ECANGB1_1578"/>
<dbReference type="PANTHER" id="PTHR11215:SF1">
    <property type="entry name" value="MYG1 EXONUCLEASE"/>
    <property type="match status" value="1"/>
</dbReference>
<organism evidence="2 3">
    <name type="scientific">Enterospora canceri</name>
    <dbReference type="NCBI Taxonomy" id="1081671"/>
    <lineage>
        <taxon>Eukaryota</taxon>
        <taxon>Fungi</taxon>
        <taxon>Fungi incertae sedis</taxon>
        <taxon>Microsporidia</taxon>
        <taxon>Enterocytozoonidae</taxon>
        <taxon>Enterospora</taxon>
    </lineage>
</organism>
<dbReference type="GO" id="GO:0005634">
    <property type="term" value="C:nucleus"/>
    <property type="evidence" value="ECO:0007669"/>
    <property type="project" value="TreeGrafter"/>
</dbReference>
<accession>A0A1Y1S5S0</accession>
<dbReference type="Proteomes" id="UP000192639">
    <property type="component" value="Unassembled WGS sequence"/>
</dbReference>
<proteinExistence type="inferred from homology"/>
<reference evidence="2 3" key="1">
    <citation type="journal article" date="2017" name="Environ. Microbiol.">
        <title>Decay of the glycolytic pathway and adaptation to intranuclear parasitism within Enterocytozoonidae microsporidia.</title>
        <authorList>
            <person name="Wiredu Boakye D."/>
            <person name="Jaroenlak P."/>
            <person name="Prachumwat A."/>
            <person name="Williams T.A."/>
            <person name="Bateman K.S."/>
            <person name="Itsathitphaisarn O."/>
            <person name="Sritunyalucksana K."/>
            <person name="Paszkiewicz K.H."/>
            <person name="Moore K.A."/>
            <person name="Stentiford G.D."/>
            <person name="Williams B.A."/>
        </authorList>
    </citation>
    <scope>NUCLEOTIDE SEQUENCE [LARGE SCALE GENOMIC DNA]</scope>
    <source>
        <strain evidence="2 3">GB1</strain>
    </source>
</reference>
<dbReference type="PANTHER" id="PTHR11215">
    <property type="entry name" value="METAL DEPENDENT HYDROLASE - RELATED"/>
    <property type="match status" value="1"/>
</dbReference>
<dbReference type="AlphaFoldDB" id="A0A1Y1S5S0"/>
<keyword evidence="3" id="KW-1185">Reference proteome</keyword>
<protein>
    <submittedName>
        <fullName evidence="2">U160</fullName>
    </submittedName>
</protein>
<sequence length="287" mass="33032">MELFPNFRLIRTRDKAVIETGDIVYDVGFVCDPAANRYDHHMGWFNETFSPKYDIKLSSAGLIYKYFGTDVLEKRGVRRLLSDTLYDFIVDKVYRDIFLPADAIDNGYELPGGIRVRSIQDVVGSYNTNGGTANYHQKQDSRFHEALAVVRADLVNYLDNLCGRYVPKLEVVYTEMSRLRSTNIYVAEDAYDTQLIKDVEEMYEFNLDYMILPRREKYVIYCFTKRGKQFESKRPLKKEWRGKEGEELKRISGIEGIQYVHATGFTGAAETLEGAITMCRAGSNNSS</sequence>
<comment type="similarity">
    <text evidence="1">Belongs to the MYG1 family.</text>
</comment>